<comment type="caution">
    <text evidence="2">The sequence shown here is derived from an EMBL/GenBank/DDBJ whole genome shotgun (WGS) entry which is preliminary data.</text>
</comment>
<gene>
    <name evidence="2" type="ORF">DRF62_04115</name>
</gene>
<dbReference type="AlphaFoldDB" id="A0A3D9BS00"/>
<protein>
    <recommendedName>
        <fullName evidence="1">Shedu protein SduA C-terminal domain-containing protein</fullName>
    </recommendedName>
</protein>
<dbReference type="EMBL" id="QNVS01000007">
    <property type="protein sequence ID" value="REC56257.1"/>
    <property type="molecule type" value="Genomic_DNA"/>
</dbReference>
<proteinExistence type="predicted"/>
<dbReference type="Proteomes" id="UP000256512">
    <property type="component" value="Unassembled WGS sequence"/>
</dbReference>
<evidence type="ECO:0000313" key="3">
    <source>
        <dbReference type="Proteomes" id="UP000256512"/>
    </source>
</evidence>
<sequence>MHDKTELEYFNDRDSKYFYISKTFKFSSDSPSRRFIYKVFNHSEKTEIEMKAVGEYVLRSSETGRDQVRILVFQDDKSIREVILQKFINNKPQPLSFSFRGDELNNFFDFIRKIKTLDLSNEERHKIDESFTDKKSIIISKEEHGFLEAFRQIEGQDRIGLLEKLSDEKLTKEDLDILSGRKRGLENFRINLYEQSSWDEKDWQKFFNENTWIFGYGLDYKFLEILQKEASVSNSDIDGGNTVFSDFLLGTNKFTVLVELKRPDTPLFTSKDRSESWKLSKELNYAVSQILAQKAEWEIKGKYIQHNGSGKPIHQKTYDPKTILIIGNSDDYKGENKSEVIKAKTFELFRRNSRNIDIITFTELYERAYFIVNQRIAE</sequence>
<evidence type="ECO:0000259" key="1">
    <source>
        <dbReference type="Pfam" id="PF14082"/>
    </source>
</evidence>
<organism evidence="2 3">
    <name type="scientific">Chryseobacterium piscium</name>
    <dbReference type="NCBI Taxonomy" id="333702"/>
    <lineage>
        <taxon>Bacteria</taxon>
        <taxon>Pseudomonadati</taxon>
        <taxon>Bacteroidota</taxon>
        <taxon>Flavobacteriia</taxon>
        <taxon>Flavobacteriales</taxon>
        <taxon>Weeksellaceae</taxon>
        <taxon>Chryseobacterium group</taxon>
        <taxon>Chryseobacterium</taxon>
    </lineage>
</organism>
<dbReference type="InterPro" id="IPR025359">
    <property type="entry name" value="SduA_C"/>
</dbReference>
<accession>A0A3D9BS00</accession>
<dbReference type="Pfam" id="PF14082">
    <property type="entry name" value="SduA_C"/>
    <property type="match status" value="1"/>
</dbReference>
<name>A0A3D9BS00_9FLAO</name>
<reference evidence="2 3" key="1">
    <citation type="journal article" date="2006" name="Int. J. Syst. Evol. Microbiol.">
        <title>Chryseobacterium piscium sp. nov., isolated from fish of the South Atlantic Ocean off South Africa.</title>
        <authorList>
            <person name="de Beer H."/>
            <person name="Hugo C.J."/>
            <person name="Jooste P.J."/>
            <person name="Vancanneyt M."/>
            <person name="Coenye T."/>
            <person name="Vandamme P."/>
        </authorList>
    </citation>
    <scope>NUCLEOTIDE SEQUENCE [LARGE SCALE GENOMIC DNA]</scope>
    <source>
        <strain evidence="2 3">CCUG 51923</strain>
    </source>
</reference>
<evidence type="ECO:0000313" key="2">
    <source>
        <dbReference type="EMBL" id="REC56257.1"/>
    </source>
</evidence>
<feature type="domain" description="Shedu protein SduA C-terminal" evidence="1">
    <location>
        <begin position="199"/>
        <end position="365"/>
    </location>
</feature>
<dbReference type="RefSeq" id="WP_115949201.1">
    <property type="nucleotide sequence ID" value="NZ_QNVS01000007.1"/>
</dbReference>
<keyword evidence="3" id="KW-1185">Reference proteome</keyword>